<dbReference type="GO" id="GO:0051536">
    <property type="term" value="F:iron-sulfur cluster binding"/>
    <property type="evidence" value="ECO:0007669"/>
    <property type="project" value="UniProtKB-KW"/>
</dbReference>
<organism evidence="5 6">
    <name type="scientific">Thermoclostridium caenicola</name>
    <dbReference type="NCBI Taxonomy" id="659425"/>
    <lineage>
        <taxon>Bacteria</taxon>
        <taxon>Bacillati</taxon>
        <taxon>Bacillota</taxon>
        <taxon>Clostridia</taxon>
        <taxon>Eubacteriales</taxon>
        <taxon>Oscillospiraceae</taxon>
        <taxon>Thermoclostridium</taxon>
    </lineage>
</organism>
<gene>
    <name evidence="5" type="ORF">SAMN05444373_10444</name>
</gene>
<dbReference type="SUPFAM" id="SSF46548">
    <property type="entry name" value="alpha-helical ferredoxin"/>
    <property type="match status" value="1"/>
</dbReference>
<dbReference type="CDD" id="cd19096">
    <property type="entry name" value="AKR_Fe-S_oxidoreductase"/>
    <property type="match status" value="1"/>
</dbReference>
<keyword evidence="3" id="KW-0411">Iron-sulfur</keyword>
<proteinExistence type="predicted"/>
<dbReference type="InterPro" id="IPR017896">
    <property type="entry name" value="4Fe4S_Fe-S-bd"/>
</dbReference>
<evidence type="ECO:0000313" key="6">
    <source>
        <dbReference type="Proteomes" id="UP000324781"/>
    </source>
</evidence>
<evidence type="ECO:0000256" key="3">
    <source>
        <dbReference type="ARBA" id="ARBA00023014"/>
    </source>
</evidence>
<accession>A0A1M6IIR7</accession>
<dbReference type="RefSeq" id="WP_149679253.1">
    <property type="nucleotide sequence ID" value="NZ_DAONMB010000017.1"/>
</dbReference>
<dbReference type="Gene3D" id="3.20.20.100">
    <property type="entry name" value="NADP-dependent oxidoreductase domain"/>
    <property type="match status" value="1"/>
</dbReference>
<dbReference type="PANTHER" id="PTHR43312:SF2">
    <property type="entry name" value="OXIDOREDUCTASE"/>
    <property type="match status" value="1"/>
</dbReference>
<evidence type="ECO:0000256" key="2">
    <source>
        <dbReference type="ARBA" id="ARBA00023004"/>
    </source>
</evidence>
<dbReference type="PROSITE" id="PS51379">
    <property type="entry name" value="4FE4S_FER_2"/>
    <property type="match status" value="1"/>
</dbReference>
<protein>
    <recommendedName>
        <fullName evidence="4">4Fe-4S ferredoxin-type domain-containing protein</fullName>
    </recommendedName>
</protein>
<dbReference type="InterPro" id="IPR023210">
    <property type="entry name" value="NADP_OxRdtase_dom"/>
</dbReference>
<feature type="domain" description="4Fe-4S ferredoxin-type" evidence="4">
    <location>
        <begin position="345"/>
        <end position="377"/>
    </location>
</feature>
<dbReference type="InterPro" id="IPR017900">
    <property type="entry name" value="4Fe4S_Fe_S_CS"/>
</dbReference>
<dbReference type="OrthoDB" id="9773828at2"/>
<dbReference type="GO" id="GO:0046872">
    <property type="term" value="F:metal ion binding"/>
    <property type="evidence" value="ECO:0007669"/>
    <property type="project" value="UniProtKB-KW"/>
</dbReference>
<evidence type="ECO:0000256" key="1">
    <source>
        <dbReference type="ARBA" id="ARBA00022723"/>
    </source>
</evidence>
<name>A0A1M6IIR7_9FIRM</name>
<evidence type="ECO:0000259" key="4">
    <source>
        <dbReference type="PROSITE" id="PS51379"/>
    </source>
</evidence>
<sequence length="388" mass="44098">MQYRKFGQCGFQVSALGFGTMRLPTDDKISEKVGDRFSNNIIESEAISMIRYAVDHGVNYIDTAYGYHGGFSEIVTGKALKDGYREKVYLATKSPVWLVEKPEDFDRLLDEQLEKLQTDVIDCYMLHSLSGETWRDRVLKHHLIEKGEAAKKAGKIRYFGFSFHDDLTTFKEIVDHYDKWDFCQIQYNYMDIKNQAGMEGLKYAASKGLAVIIMEPLLGGRLANPPKEVLDILEASDRKGSPADWALQWLWNQPEVSVVLSGMSTMQQVKENIESANRSGIGTLSEEDLKTIAKVRACFEGRATIPCTKCRYCMPCPNNVDIPGNFELYNETVIYDDIQTPRNSYKHFFDEDTKANLCIGCRVCEEKCPQHITISEWMPKVHAALAGE</sequence>
<keyword evidence="6" id="KW-1185">Reference proteome</keyword>
<reference evidence="5 6" key="1">
    <citation type="submission" date="2016-11" db="EMBL/GenBank/DDBJ databases">
        <authorList>
            <person name="Varghese N."/>
            <person name="Submissions S."/>
        </authorList>
    </citation>
    <scope>NUCLEOTIDE SEQUENCE [LARGE SCALE GENOMIC DNA]</scope>
    <source>
        <strain evidence="5 6">DSM 19027</strain>
    </source>
</reference>
<dbReference type="EMBL" id="FQZP01000044">
    <property type="protein sequence ID" value="SHJ34315.1"/>
    <property type="molecule type" value="Genomic_DNA"/>
</dbReference>
<evidence type="ECO:0000313" key="5">
    <source>
        <dbReference type="EMBL" id="SHJ34315.1"/>
    </source>
</evidence>
<dbReference type="Proteomes" id="UP000324781">
    <property type="component" value="Unassembled WGS sequence"/>
</dbReference>
<dbReference type="InterPro" id="IPR053135">
    <property type="entry name" value="AKR2_Oxidoreductase"/>
</dbReference>
<dbReference type="SUPFAM" id="SSF51430">
    <property type="entry name" value="NAD(P)-linked oxidoreductase"/>
    <property type="match status" value="1"/>
</dbReference>
<dbReference type="InterPro" id="IPR036812">
    <property type="entry name" value="NAD(P)_OxRdtase_dom_sf"/>
</dbReference>
<keyword evidence="1" id="KW-0479">Metal-binding</keyword>
<dbReference type="AlphaFoldDB" id="A0A1M6IIR7"/>
<dbReference type="PROSITE" id="PS00198">
    <property type="entry name" value="4FE4S_FER_1"/>
    <property type="match status" value="1"/>
</dbReference>
<dbReference type="Pfam" id="PF00248">
    <property type="entry name" value="Aldo_ket_red"/>
    <property type="match status" value="1"/>
</dbReference>
<dbReference type="Pfam" id="PF13187">
    <property type="entry name" value="Fer4_9"/>
    <property type="match status" value="1"/>
</dbReference>
<dbReference type="PANTHER" id="PTHR43312">
    <property type="entry name" value="D-THREO-ALDOSE 1-DEHYDROGENASE"/>
    <property type="match status" value="1"/>
</dbReference>
<keyword evidence="2" id="KW-0408">Iron</keyword>